<sequence>MEPRSQLRRYTRSSNRLSTDNYQHNSPRADSSDEDDDDGIPASKLPSVSPLKRPSTSSARTSANQNKRSHSDTAQGGIILYPGSKRQRIGYNMPSVAREPLQNSTLNSLRTPMAAIQTPARTESLSLSPEYDVPEGLVTRMNDALRRQPTYRTQDCIETRLYQAGAVTSPLLGTIESVDPEEDRASIDDDGFALPSAVLNDTNEQPSQSAYIKPASIDAGLNGEDRDEMSVRLQVDNALLSAGNPWDVPDSPAQLSAQQEPPDSSSQMPPLAKKRDNDYITRIAALRKKPVPPMLDSNDPVPQQSSLASNATSLIQLIGTSQLGQTSQGDGADISTQGQVLNASPQPCVDSNVESGEDGAQPINEEEPDVGDYNDEQNRDSRRDDDDFAQNEAMEPGNPANADECESASEFIDGFDTDSRSGVMEQPADASFAHDIDAFNALQTHDTGEQSFDGPSDDNVLAIDIDHRRLKQICILLRGPAWARVKGDWQWELFDYDDAETKPARALLPVLTKLERLYQATPKAPNLKEQNQFLRAHADMLRYYWHKITILVDHICTQRLEILEHGEPTDDARSLKLSISESFICYLSNPFA</sequence>
<reference evidence="1" key="1">
    <citation type="submission" date="2022-11" db="EMBL/GenBank/DDBJ databases">
        <title>Genome Sequence of Nemania bipapillata.</title>
        <authorList>
            <person name="Buettner E."/>
        </authorList>
    </citation>
    <scope>NUCLEOTIDE SEQUENCE</scope>
    <source>
        <strain evidence="1">CP14</strain>
    </source>
</reference>
<evidence type="ECO:0000313" key="2">
    <source>
        <dbReference type="Proteomes" id="UP001153334"/>
    </source>
</evidence>
<name>A0ACC2IP59_9PEZI</name>
<protein>
    <submittedName>
        <fullName evidence="1">Uncharacterized protein</fullName>
    </submittedName>
</protein>
<proteinExistence type="predicted"/>
<accession>A0ACC2IP59</accession>
<keyword evidence="2" id="KW-1185">Reference proteome</keyword>
<organism evidence="1 2">
    <name type="scientific">Nemania bipapillata</name>
    <dbReference type="NCBI Taxonomy" id="110536"/>
    <lineage>
        <taxon>Eukaryota</taxon>
        <taxon>Fungi</taxon>
        <taxon>Dikarya</taxon>
        <taxon>Ascomycota</taxon>
        <taxon>Pezizomycotina</taxon>
        <taxon>Sordariomycetes</taxon>
        <taxon>Xylariomycetidae</taxon>
        <taxon>Xylariales</taxon>
        <taxon>Xylariaceae</taxon>
        <taxon>Nemania</taxon>
    </lineage>
</organism>
<dbReference type="EMBL" id="JAPESX010001148">
    <property type="protein sequence ID" value="KAJ8116924.1"/>
    <property type="molecule type" value="Genomic_DNA"/>
</dbReference>
<comment type="caution">
    <text evidence="1">The sequence shown here is derived from an EMBL/GenBank/DDBJ whole genome shotgun (WGS) entry which is preliminary data.</text>
</comment>
<gene>
    <name evidence="1" type="ORF">ONZ43_g4326</name>
</gene>
<evidence type="ECO:0000313" key="1">
    <source>
        <dbReference type="EMBL" id="KAJ8116924.1"/>
    </source>
</evidence>
<dbReference type="Proteomes" id="UP001153334">
    <property type="component" value="Unassembled WGS sequence"/>
</dbReference>